<dbReference type="NCBIfam" id="TIGR02532">
    <property type="entry name" value="IV_pilin_GFxxxE"/>
    <property type="match status" value="1"/>
</dbReference>
<dbReference type="EMBL" id="CP012333">
    <property type="protein sequence ID" value="AKU99418.1"/>
    <property type="molecule type" value="Genomic_DNA"/>
</dbReference>
<proteinExistence type="predicted"/>
<dbReference type="KEGG" id="llu:AKJ09_06082"/>
<feature type="region of interest" description="Disordered" evidence="1">
    <location>
        <begin position="357"/>
        <end position="377"/>
    </location>
</feature>
<organism evidence="2 3">
    <name type="scientific">Labilithrix luteola</name>
    <dbReference type="NCBI Taxonomy" id="1391654"/>
    <lineage>
        <taxon>Bacteria</taxon>
        <taxon>Pseudomonadati</taxon>
        <taxon>Myxococcota</taxon>
        <taxon>Polyangia</taxon>
        <taxon>Polyangiales</taxon>
        <taxon>Labilitrichaceae</taxon>
        <taxon>Labilithrix</taxon>
    </lineage>
</organism>
<name>A0A0K1Q0V5_9BACT</name>
<dbReference type="AlphaFoldDB" id="A0A0K1Q0V5"/>
<reference evidence="2 3" key="1">
    <citation type="submission" date="2015-08" db="EMBL/GenBank/DDBJ databases">
        <authorList>
            <person name="Babu N.S."/>
            <person name="Beckwith C.J."/>
            <person name="Beseler K.G."/>
            <person name="Brison A."/>
            <person name="Carone J.V."/>
            <person name="Caskin T.P."/>
            <person name="Diamond M."/>
            <person name="Durham M.E."/>
            <person name="Foxe J.M."/>
            <person name="Go M."/>
            <person name="Henderson B.A."/>
            <person name="Jones I.B."/>
            <person name="McGettigan J.A."/>
            <person name="Micheletti S.J."/>
            <person name="Nasrallah M.E."/>
            <person name="Ortiz D."/>
            <person name="Piller C.R."/>
            <person name="Privatt S.R."/>
            <person name="Schneider S.L."/>
            <person name="Sharp S."/>
            <person name="Smith T.C."/>
            <person name="Stanton J.D."/>
            <person name="Ullery H.E."/>
            <person name="Wilson R.J."/>
            <person name="Serrano M.G."/>
            <person name="Buck G."/>
            <person name="Lee V."/>
            <person name="Wang Y."/>
            <person name="Carvalho R."/>
            <person name="Voegtly L."/>
            <person name="Shi R."/>
            <person name="Duckworth R."/>
            <person name="Johnson A."/>
            <person name="Loviza R."/>
            <person name="Walstead R."/>
            <person name="Shah Z."/>
            <person name="Kiflezghi M."/>
            <person name="Wade K."/>
            <person name="Ball S.L."/>
            <person name="Bradley K.W."/>
            <person name="Asai D.J."/>
            <person name="Bowman C.A."/>
            <person name="Russell D.A."/>
            <person name="Pope W.H."/>
            <person name="Jacobs-Sera D."/>
            <person name="Hendrix R.W."/>
            <person name="Hatfull G.F."/>
        </authorList>
    </citation>
    <scope>NUCLEOTIDE SEQUENCE [LARGE SCALE GENOMIC DNA]</scope>
    <source>
        <strain evidence="2 3">DSM 27648</strain>
    </source>
</reference>
<dbReference type="STRING" id="1391654.AKJ09_06082"/>
<feature type="compositionally biased region" description="Low complexity" evidence="1">
    <location>
        <begin position="364"/>
        <end position="377"/>
    </location>
</feature>
<evidence type="ECO:0000313" key="2">
    <source>
        <dbReference type="EMBL" id="AKU99418.1"/>
    </source>
</evidence>
<gene>
    <name evidence="2" type="ORF">AKJ09_06082</name>
</gene>
<dbReference type="Proteomes" id="UP000064967">
    <property type="component" value="Chromosome"/>
</dbReference>
<sequence>MIRTRMRRFVIARVARAARENRRQQRGFTLPELMVSLVAGLIVTMAVVALAKTSTNTFHEQVRTTSAEMALRLAASRLTSDLTRASFMSTGNIRWDPGIARDRTAPDPATDTGSRYTALNNLAGLRLYRAASPEAPSLPIAASNGLRPQALDITGNLTSNDQYLGTIGPGTIGPQRFTLNNDDPTVMRMLLMPDGATPRSDAEATAILSETFLPVAGRTFPARVTDTSGKTHFVVVAAAGVAGGQAWLDLANSNLGTPVLSAQDTGQKGGFEGFEQLQIAPLQTVRWSIQRVANPRLDPDVDANAKYDLFRQYIDATGALVGSPELVSEYAVDLRFAFTVDQSPLLPLNTGFDFEDDENNQRWTTSTGVSSGTASTPGPHRIRSVRFRLATRAAMPDRKLNLPGPADGFLYRYCIDEVALAACTRFARVRTLVSEVALTNQARMNY</sequence>
<evidence type="ECO:0000313" key="3">
    <source>
        <dbReference type="Proteomes" id="UP000064967"/>
    </source>
</evidence>
<protein>
    <recommendedName>
        <fullName evidence="4">Type IV fimbrial biogenesis protein PilW</fullName>
    </recommendedName>
</protein>
<dbReference type="PROSITE" id="PS00409">
    <property type="entry name" value="PROKAR_NTER_METHYL"/>
    <property type="match status" value="1"/>
</dbReference>
<dbReference type="InterPro" id="IPR012902">
    <property type="entry name" value="N_methyl_site"/>
</dbReference>
<dbReference type="RefSeq" id="WP_146650876.1">
    <property type="nucleotide sequence ID" value="NZ_CP012333.1"/>
</dbReference>
<evidence type="ECO:0008006" key="4">
    <source>
        <dbReference type="Google" id="ProtNLM"/>
    </source>
</evidence>
<accession>A0A0K1Q0V5</accession>
<evidence type="ECO:0000256" key="1">
    <source>
        <dbReference type="SAM" id="MobiDB-lite"/>
    </source>
</evidence>
<dbReference type="OrthoDB" id="5495865at2"/>
<keyword evidence="3" id="KW-1185">Reference proteome</keyword>
<dbReference type="Pfam" id="PF07963">
    <property type="entry name" value="N_methyl"/>
    <property type="match status" value="1"/>
</dbReference>